<dbReference type="KEGG" id="metu:GNH96_02115"/>
<keyword evidence="6 14" id="KW-0812">Transmembrane</keyword>
<reference evidence="17" key="1">
    <citation type="submission" date="2019-12" db="EMBL/GenBank/DDBJ databases">
        <authorList>
            <person name="Awala S.I."/>
            <person name="Rhee S.K."/>
        </authorList>
    </citation>
    <scope>NUCLEOTIDE SEQUENCE [LARGE SCALE GENOMIC DNA]</scope>
    <source>
        <strain evidence="17">IM1</strain>
    </source>
</reference>
<evidence type="ECO:0000256" key="5">
    <source>
        <dbReference type="ARBA" id="ARBA00022519"/>
    </source>
</evidence>
<evidence type="ECO:0000256" key="8">
    <source>
        <dbReference type="ARBA" id="ARBA00022989"/>
    </source>
</evidence>
<dbReference type="SUPFAM" id="SSF158442">
    <property type="entry name" value="DsbB-like"/>
    <property type="match status" value="1"/>
</dbReference>
<name>A0A858Q4W6_9GAMM</name>
<feature type="transmembrane region" description="Helical" evidence="15">
    <location>
        <begin position="40"/>
        <end position="58"/>
    </location>
</feature>
<keyword evidence="5" id="KW-0997">Cell inner membrane</keyword>
<evidence type="ECO:0000313" key="16">
    <source>
        <dbReference type="EMBL" id="QJD28877.1"/>
    </source>
</evidence>
<evidence type="ECO:0000256" key="15">
    <source>
        <dbReference type="SAM" id="Phobius"/>
    </source>
</evidence>
<evidence type="ECO:0000256" key="14">
    <source>
        <dbReference type="HAMAP-Rule" id="MF_00286"/>
    </source>
</evidence>
<feature type="transmembrane region" description="Helical" evidence="15">
    <location>
        <begin position="140"/>
        <end position="160"/>
    </location>
</feature>
<protein>
    <recommendedName>
        <fullName evidence="14">Disulfide bond formation protein B</fullName>
    </recommendedName>
    <alternativeName>
        <fullName evidence="14">Disulfide oxidoreductase</fullName>
    </alternativeName>
</protein>
<keyword evidence="8 14" id="KW-1133">Transmembrane helix</keyword>
<dbReference type="InterPro" id="IPR003752">
    <property type="entry name" value="DiS_bond_form_DsbB/BdbC"/>
</dbReference>
<evidence type="ECO:0000256" key="10">
    <source>
        <dbReference type="ARBA" id="ARBA00023136"/>
    </source>
</evidence>
<keyword evidence="4 14" id="KW-1003">Cell membrane</keyword>
<evidence type="ECO:0000256" key="9">
    <source>
        <dbReference type="ARBA" id="ARBA00023002"/>
    </source>
</evidence>
<dbReference type="Proteomes" id="UP000503004">
    <property type="component" value="Chromosome"/>
</dbReference>
<keyword evidence="10 14" id="KW-0472">Membrane</keyword>
<keyword evidence="9 14" id="KW-0560">Oxidoreductase</keyword>
<evidence type="ECO:0000256" key="1">
    <source>
        <dbReference type="ARBA" id="ARBA00004429"/>
    </source>
</evidence>
<dbReference type="Pfam" id="PF02600">
    <property type="entry name" value="DsbB"/>
    <property type="match status" value="1"/>
</dbReference>
<feature type="topological domain" description="Cytoplasmic" evidence="14">
    <location>
        <begin position="62"/>
        <end position="67"/>
    </location>
</feature>
<feature type="disulfide bond" description="Redox-active" evidence="14">
    <location>
        <begin position="36"/>
        <end position="39"/>
    </location>
</feature>
<dbReference type="InterPro" id="IPR023380">
    <property type="entry name" value="DsbB-like_sf"/>
</dbReference>
<accession>A0A858Q4W6</accession>
<dbReference type="InterPro" id="IPR050183">
    <property type="entry name" value="DsbB"/>
</dbReference>
<feature type="transmembrane region" description="Helical" evidence="15">
    <location>
        <begin position="70"/>
        <end position="89"/>
    </location>
</feature>
<dbReference type="AlphaFoldDB" id="A0A858Q4W6"/>
<keyword evidence="17" id="KW-1185">Reference proteome</keyword>
<feature type="topological domain" description="Cytoplasmic" evidence="14">
    <location>
        <begin position="1"/>
        <end position="9"/>
    </location>
</feature>
<dbReference type="GO" id="GO:0005886">
    <property type="term" value="C:plasma membrane"/>
    <property type="evidence" value="ECO:0007669"/>
    <property type="project" value="UniProtKB-SubCell"/>
</dbReference>
<evidence type="ECO:0000256" key="6">
    <source>
        <dbReference type="ARBA" id="ARBA00022692"/>
    </source>
</evidence>
<evidence type="ECO:0000256" key="11">
    <source>
        <dbReference type="ARBA" id="ARBA00023157"/>
    </source>
</evidence>
<keyword evidence="11 14" id="KW-1015">Disulfide bond</keyword>
<proteinExistence type="inferred from homology"/>
<dbReference type="GO" id="GO:0009055">
    <property type="term" value="F:electron transfer activity"/>
    <property type="evidence" value="ECO:0007669"/>
    <property type="project" value="UniProtKB-UniRule"/>
</dbReference>
<evidence type="ECO:0000256" key="4">
    <source>
        <dbReference type="ARBA" id="ARBA00022475"/>
    </source>
</evidence>
<sequence>MTIPSARICFVLGFLFCALLLAMALYFQFSGGLEPCPLCISQRIMVLAVALVFLAAALHHPGAAGIRAYAVLGTVMALGGASVSARHVWLMHLPPEEVPECGPGLSYMLRNFPLGDTLKAMLSGTGDCAKVDWTFLGLSMPAWVLICFLGLGAFSLLQWWNAER</sequence>
<evidence type="ECO:0000313" key="17">
    <source>
        <dbReference type="Proteomes" id="UP000503004"/>
    </source>
</evidence>
<feature type="topological domain" description="Periplasmic" evidence="14">
    <location>
        <begin position="27"/>
        <end position="44"/>
    </location>
</feature>
<dbReference type="PANTHER" id="PTHR36570">
    <property type="entry name" value="DISULFIDE BOND FORMATION PROTEIN B"/>
    <property type="match status" value="1"/>
</dbReference>
<feature type="topological domain" description="Cytoplasmic" evidence="14">
    <location>
        <begin position="162"/>
        <end position="164"/>
    </location>
</feature>
<evidence type="ECO:0000256" key="3">
    <source>
        <dbReference type="ARBA" id="ARBA00022448"/>
    </source>
</evidence>
<dbReference type="InterPro" id="IPR022920">
    <property type="entry name" value="Disulphide_bond_form_DsbB"/>
</dbReference>
<organism evidence="16 17">
    <name type="scientific">Methylococcus geothermalis</name>
    <dbReference type="NCBI Taxonomy" id="2681310"/>
    <lineage>
        <taxon>Bacteria</taxon>
        <taxon>Pseudomonadati</taxon>
        <taxon>Pseudomonadota</taxon>
        <taxon>Gammaproteobacteria</taxon>
        <taxon>Methylococcales</taxon>
        <taxon>Methylococcaceae</taxon>
        <taxon>Methylococcus</taxon>
    </lineage>
</organism>
<evidence type="ECO:0000256" key="13">
    <source>
        <dbReference type="ARBA" id="ARBA00023284"/>
    </source>
</evidence>
<keyword evidence="3 14" id="KW-0813">Transport</keyword>
<keyword evidence="13 14" id="KW-0676">Redox-active center</keyword>
<dbReference type="HAMAP" id="MF_00286">
    <property type="entry name" value="DsbB"/>
    <property type="match status" value="1"/>
</dbReference>
<comment type="caution">
    <text evidence="14">Lacks conserved residue(s) required for the propagation of feature annotation.</text>
</comment>
<evidence type="ECO:0000256" key="7">
    <source>
        <dbReference type="ARBA" id="ARBA00022982"/>
    </source>
</evidence>
<keyword evidence="7 14" id="KW-0249">Electron transport</keyword>
<dbReference type="PANTHER" id="PTHR36570:SF3">
    <property type="entry name" value="DISULFIDE BOND FORMATION PROTEIN B"/>
    <property type="match status" value="1"/>
</dbReference>
<dbReference type="GO" id="GO:0006457">
    <property type="term" value="P:protein folding"/>
    <property type="evidence" value="ECO:0007669"/>
    <property type="project" value="InterPro"/>
</dbReference>
<keyword evidence="12 14" id="KW-0143">Chaperone</keyword>
<dbReference type="EMBL" id="CP046565">
    <property type="protein sequence ID" value="QJD28877.1"/>
    <property type="molecule type" value="Genomic_DNA"/>
</dbReference>
<comment type="similarity">
    <text evidence="2 14">Belongs to the DsbB family.</text>
</comment>
<gene>
    <name evidence="14" type="primary">dsbB</name>
    <name evidence="16" type="ORF">GNH96_02115</name>
</gene>
<evidence type="ECO:0000256" key="2">
    <source>
        <dbReference type="ARBA" id="ARBA00008823"/>
    </source>
</evidence>
<dbReference type="RefSeq" id="WP_169601845.1">
    <property type="nucleotide sequence ID" value="NZ_CP046565.1"/>
</dbReference>
<evidence type="ECO:0000256" key="12">
    <source>
        <dbReference type="ARBA" id="ARBA00023186"/>
    </source>
</evidence>
<dbReference type="GO" id="GO:0015035">
    <property type="term" value="F:protein-disulfide reductase activity"/>
    <property type="evidence" value="ECO:0007669"/>
    <property type="project" value="UniProtKB-UniRule"/>
</dbReference>
<comment type="subcellular location">
    <subcellularLocation>
        <location evidence="1">Cell inner membrane</location>
        <topology evidence="1">Multi-pass membrane protein</topology>
    </subcellularLocation>
    <subcellularLocation>
        <location evidence="14">Cell membrane</location>
        <topology evidence="14">Multi-pass membrane protein</topology>
    </subcellularLocation>
</comment>
<comment type="function">
    <text evidence="14">Required for disulfide bond formation in some periplasmic proteins. Acts by oxidizing the DsbA protein.</text>
</comment>
<dbReference type="Gene3D" id="1.20.1550.10">
    <property type="entry name" value="DsbB-like"/>
    <property type="match status" value="1"/>
</dbReference>